<gene>
    <name evidence="1" type="ORF">D2L64_08590</name>
</gene>
<protein>
    <recommendedName>
        <fullName evidence="3">LigA protein</fullName>
    </recommendedName>
</protein>
<reference evidence="1 2" key="1">
    <citation type="submission" date="2018-08" db="EMBL/GenBank/DDBJ databases">
        <title>Jishengella sp. nov., isolated from a root of Azadirachta indica A. Juss. var. siamensis Valenton.</title>
        <authorList>
            <person name="Kuncharoen N."/>
            <person name="Tanasupawat S."/>
            <person name="Kudo T."/>
            <person name="Ohkuma M."/>
        </authorList>
    </citation>
    <scope>NUCLEOTIDE SEQUENCE [LARGE SCALE GENOMIC DNA]</scope>
    <source>
        <strain evidence="1 2">AZ1-13</strain>
    </source>
</reference>
<dbReference type="EMBL" id="QXEC01000006">
    <property type="protein sequence ID" value="RIV39373.1"/>
    <property type="molecule type" value="Genomic_DNA"/>
</dbReference>
<evidence type="ECO:0000313" key="1">
    <source>
        <dbReference type="EMBL" id="RIV39373.1"/>
    </source>
</evidence>
<sequence>MSITGRAEGTAQERTGLRVAYGGAVYPAEEIARGAAYELFSADEVPGFEWAPRPNSALPWRRFVHVTEVTAVHGAAAVEEPEAPLLVPLHRQRGWAEVHRLGQQPSAADDPLVTAVRASATVRRGTRMMKILSARQLAGHVRGWLPHGFCYREHDVAHLRTPAATALLRTDGGGGRDGADVTYALRWRAVDPGDYDVPAGTAYRGLSALGARDRLGPAVLGTGFTPSSSQLIPEFVTRDFADLPMPANATLLAYPAEGVEVVLYAYQAEQRGWLRMVGPQWRHLLAAVPGLSPDQEYVPTGEAPRSTRLIGTYAGGEYEAVADLPGGFRVLALTRAARYPVDGVCRRLRLAAWRGVPCLVLREEAGWLRLRLRRPDPDAVAVTGAQCHERGVYETWAPGGEVTDDQVVDHPYVL</sequence>
<dbReference type="RefSeq" id="WP_119574185.1">
    <property type="nucleotide sequence ID" value="NZ_QXEC01000006.1"/>
</dbReference>
<evidence type="ECO:0000313" key="2">
    <source>
        <dbReference type="Proteomes" id="UP000283832"/>
    </source>
</evidence>
<name>A0A418MWX9_9ACTN</name>
<keyword evidence="2" id="KW-1185">Reference proteome</keyword>
<comment type="caution">
    <text evidence="1">The sequence shown here is derived from an EMBL/GenBank/DDBJ whole genome shotgun (WGS) entry which is preliminary data.</text>
</comment>
<evidence type="ECO:0008006" key="3">
    <source>
        <dbReference type="Google" id="ProtNLM"/>
    </source>
</evidence>
<dbReference type="Proteomes" id="UP000283832">
    <property type="component" value="Unassembled WGS sequence"/>
</dbReference>
<proteinExistence type="predicted"/>
<dbReference type="OrthoDB" id="3349461at2"/>
<dbReference type="AlphaFoldDB" id="A0A418MWX9"/>
<accession>A0A418MWX9</accession>
<organism evidence="1 2">
    <name type="scientific">Micromonospora radicis</name>
    <dbReference type="NCBI Taxonomy" id="1894971"/>
    <lineage>
        <taxon>Bacteria</taxon>
        <taxon>Bacillati</taxon>
        <taxon>Actinomycetota</taxon>
        <taxon>Actinomycetes</taxon>
        <taxon>Micromonosporales</taxon>
        <taxon>Micromonosporaceae</taxon>
        <taxon>Micromonospora</taxon>
    </lineage>
</organism>